<dbReference type="EMBL" id="RSCL01000019">
    <property type="protein sequence ID" value="RUT01637.1"/>
    <property type="molecule type" value="Genomic_DNA"/>
</dbReference>
<accession>A0A3S1AIZ0</accession>
<protein>
    <recommendedName>
        <fullName evidence="3">Leucine rich repeat variant</fullName>
    </recommendedName>
</protein>
<organism evidence="1 2">
    <name type="scientific">Dulcicalothrix desertica PCC 7102</name>
    <dbReference type="NCBI Taxonomy" id="232991"/>
    <lineage>
        <taxon>Bacteria</taxon>
        <taxon>Bacillati</taxon>
        <taxon>Cyanobacteriota</taxon>
        <taxon>Cyanophyceae</taxon>
        <taxon>Nostocales</taxon>
        <taxon>Calotrichaceae</taxon>
        <taxon>Dulcicalothrix</taxon>
    </lineage>
</organism>
<dbReference type="Gene3D" id="3.80.10.10">
    <property type="entry name" value="Ribonuclease Inhibitor"/>
    <property type="match status" value="1"/>
</dbReference>
<sequence>MSKRQPGEFDAVIGGEITPPMGGMVLGGIQSVKNRLKSAAAFDMRIVALEDAMNYGDEGLDLVIESLDDSSLVVQMYAASLLGQSESKKAKQALINYNPWLIFTKLEDWKVKHFHPKIRLSNPINTAYIVQSKKQLQDLIQDYNCQSLKVLRCHIEDINLYRRKHSQQFFQDIAEAKDLLPNLKALFIGDTKEDSLMSSQVYIYNILPILKAYSNLELLKVRGKIDNENFLKLDFEKHKKANIVNENLVIKKVFRHIHLKSFIIEAYDLSESNINKIFNLSLPSLEYLELQVYGRLDIDSWSSLLNKTFPNLLYLGIINSCNTNAILKALIESPIIDTLKVLNLSQGDLRTLEDIDLLKSAKFNQLYTLNISRNCLKQNMLEKLNYLECQVIADSQESYRYYSLCE</sequence>
<keyword evidence="2" id="KW-1185">Reference proteome</keyword>
<comment type="caution">
    <text evidence="1">The sequence shown here is derived from an EMBL/GenBank/DDBJ whole genome shotgun (WGS) entry which is preliminary data.</text>
</comment>
<name>A0A3S1AIZ0_9CYAN</name>
<reference evidence="1" key="2">
    <citation type="journal article" date="2019" name="Genome Biol. Evol.">
        <title>Day and night: Metabolic profiles and evolutionary relationships of six axenic non-marine cyanobacteria.</title>
        <authorList>
            <person name="Will S.E."/>
            <person name="Henke P."/>
            <person name="Boedeker C."/>
            <person name="Huang S."/>
            <person name="Brinkmann H."/>
            <person name="Rohde M."/>
            <person name="Jarek M."/>
            <person name="Friedl T."/>
            <person name="Seufert S."/>
            <person name="Schumacher M."/>
            <person name="Overmann J."/>
            <person name="Neumann-Schaal M."/>
            <person name="Petersen J."/>
        </authorList>
    </citation>
    <scope>NUCLEOTIDE SEQUENCE [LARGE SCALE GENOMIC DNA]</scope>
    <source>
        <strain evidence="1">PCC 7102</strain>
    </source>
</reference>
<dbReference type="InterPro" id="IPR032675">
    <property type="entry name" value="LRR_dom_sf"/>
</dbReference>
<dbReference type="AlphaFoldDB" id="A0A3S1AIZ0"/>
<evidence type="ECO:0008006" key="3">
    <source>
        <dbReference type="Google" id="ProtNLM"/>
    </source>
</evidence>
<dbReference type="OrthoDB" id="6629398at2"/>
<proteinExistence type="predicted"/>
<evidence type="ECO:0000313" key="1">
    <source>
        <dbReference type="EMBL" id="RUT01637.1"/>
    </source>
</evidence>
<dbReference type="Proteomes" id="UP000271624">
    <property type="component" value="Unassembled WGS sequence"/>
</dbReference>
<reference evidence="1" key="1">
    <citation type="submission" date="2018-12" db="EMBL/GenBank/DDBJ databases">
        <authorList>
            <person name="Will S."/>
            <person name="Neumann-Schaal M."/>
            <person name="Henke P."/>
        </authorList>
    </citation>
    <scope>NUCLEOTIDE SEQUENCE</scope>
    <source>
        <strain evidence="1">PCC 7102</strain>
    </source>
</reference>
<gene>
    <name evidence="1" type="ORF">DSM106972_067340</name>
</gene>
<dbReference type="SUPFAM" id="SSF52047">
    <property type="entry name" value="RNI-like"/>
    <property type="match status" value="1"/>
</dbReference>
<dbReference type="RefSeq" id="WP_127084889.1">
    <property type="nucleotide sequence ID" value="NZ_RSCL01000019.1"/>
</dbReference>
<evidence type="ECO:0000313" key="2">
    <source>
        <dbReference type="Proteomes" id="UP000271624"/>
    </source>
</evidence>